<dbReference type="AlphaFoldDB" id="A0A0J5FQA9"/>
<dbReference type="InterPro" id="IPR029442">
    <property type="entry name" value="GyrI-like"/>
</dbReference>
<dbReference type="GO" id="GO:0043565">
    <property type="term" value="F:sequence-specific DNA binding"/>
    <property type="evidence" value="ECO:0007669"/>
    <property type="project" value="InterPro"/>
</dbReference>
<comment type="caution">
    <text evidence="5">The sequence shown here is derived from an EMBL/GenBank/DDBJ whole genome shotgun (WGS) entry which is preliminary data.</text>
</comment>
<dbReference type="InterPro" id="IPR009057">
    <property type="entry name" value="Homeodomain-like_sf"/>
</dbReference>
<keyword evidence="3" id="KW-0804">Transcription</keyword>
<dbReference type="Pfam" id="PF06445">
    <property type="entry name" value="GyrI-like"/>
    <property type="match status" value="1"/>
</dbReference>
<dbReference type="InterPro" id="IPR011256">
    <property type="entry name" value="Reg_factor_effector_dom_sf"/>
</dbReference>
<dbReference type="Gene3D" id="1.10.10.60">
    <property type="entry name" value="Homeodomain-like"/>
    <property type="match status" value="2"/>
</dbReference>
<dbReference type="SUPFAM" id="SSF46689">
    <property type="entry name" value="Homeodomain-like"/>
    <property type="match status" value="2"/>
</dbReference>
<dbReference type="GO" id="GO:0003700">
    <property type="term" value="F:DNA-binding transcription factor activity"/>
    <property type="evidence" value="ECO:0007669"/>
    <property type="project" value="InterPro"/>
</dbReference>
<dbReference type="InterPro" id="IPR010499">
    <property type="entry name" value="AraC_E-bd"/>
</dbReference>
<dbReference type="InterPro" id="IPR020449">
    <property type="entry name" value="Tscrpt_reg_AraC-type_HTH"/>
</dbReference>
<evidence type="ECO:0000256" key="1">
    <source>
        <dbReference type="ARBA" id="ARBA00023015"/>
    </source>
</evidence>
<gene>
    <name evidence="5" type="ORF">AB204_16040</name>
</gene>
<evidence type="ECO:0000313" key="6">
    <source>
        <dbReference type="Proteomes" id="UP000036277"/>
    </source>
</evidence>
<evidence type="ECO:0000256" key="3">
    <source>
        <dbReference type="ARBA" id="ARBA00023163"/>
    </source>
</evidence>
<dbReference type="InterPro" id="IPR018062">
    <property type="entry name" value="HTH_AraC-typ_CS"/>
</dbReference>
<dbReference type="SMART" id="SM00342">
    <property type="entry name" value="HTH_ARAC"/>
    <property type="match status" value="1"/>
</dbReference>
<keyword evidence="6" id="KW-1185">Reference proteome</keyword>
<keyword evidence="1" id="KW-0805">Transcription regulation</keyword>
<dbReference type="EMBL" id="LFCV01000120">
    <property type="protein sequence ID" value="KMJ44122.1"/>
    <property type="molecule type" value="Genomic_DNA"/>
</dbReference>
<dbReference type="InterPro" id="IPR018060">
    <property type="entry name" value="HTH_AraC"/>
</dbReference>
<proteinExistence type="predicted"/>
<reference evidence="5 6" key="1">
    <citation type="submission" date="2015-06" db="EMBL/GenBank/DDBJ databases">
        <title>Draft Whole-Genome Sequence of the Entomopathogenic Bacterium Xenorhabdus khoisanae.</title>
        <authorList>
            <person name="Naidoo S."/>
            <person name="Featherston J."/>
            <person name="Gray V.M."/>
        </authorList>
    </citation>
    <scope>NUCLEOTIDE SEQUENCE [LARGE SCALE GENOMIC DNA]</scope>
    <source>
        <strain evidence="5 6">MCB</strain>
    </source>
</reference>
<dbReference type="STRING" id="880157.AB204_16040"/>
<evidence type="ECO:0000259" key="4">
    <source>
        <dbReference type="PROSITE" id="PS01124"/>
    </source>
</evidence>
<dbReference type="SUPFAM" id="SSF55136">
    <property type="entry name" value="Probable bacterial effector-binding domain"/>
    <property type="match status" value="1"/>
</dbReference>
<name>A0A0J5FQA9_9GAMM</name>
<organism evidence="5 6">
    <name type="scientific">Xenorhabdus khoisanae</name>
    <dbReference type="NCBI Taxonomy" id="880157"/>
    <lineage>
        <taxon>Bacteria</taxon>
        <taxon>Pseudomonadati</taxon>
        <taxon>Pseudomonadota</taxon>
        <taxon>Gammaproteobacteria</taxon>
        <taxon>Enterobacterales</taxon>
        <taxon>Morganellaceae</taxon>
        <taxon>Xenorhabdus</taxon>
    </lineage>
</organism>
<dbReference type="OrthoDB" id="282744at2"/>
<dbReference type="Pfam" id="PF12833">
    <property type="entry name" value="HTH_18"/>
    <property type="match status" value="1"/>
</dbReference>
<sequence length="288" mass="33401">MTMIKQRLHALLHYIDEHIDTQMDGESLSRVAACSKYHFHRLFSANYSIGVAAYIRQLRLKKAVHDLAYSNSPVIDIAFACGYESPEAFSRAFKSAIGQSPTEFRKKPDWSVWYSQHQIINEIRTKVMNEKLPHLEVKIIDFPETSIAVMEHKGSPTNIGHTIRAFKKWRINNKLPLGRYKTFNLVYADPTKVEPDEYKFDLCVEVSSMFEINNPIIIKKTIPSGKCAYIRHIGPDEEITCLVNDLYTHWLSENNQEVRDFPLFFERVKLFPYVPETEAVTDIYLPLV</sequence>
<keyword evidence="2" id="KW-0238">DNA-binding</keyword>
<dbReference type="PROSITE" id="PS01124">
    <property type="entry name" value="HTH_ARAC_FAMILY_2"/>
    <property type="match status" value="1"/>
</dbReference>
<dbReference type="Proteomes" id="UP000036277">
    <property type="component" value="Unassembled WGS sequence"/>
</dbReference>
<dbReference type="PROSITE" id="PS00041">
    <property type="entry name" value="HTH_ARAC_FAMILY_1"/>
    <property type="match status" value="1"/>
</dbReference>
<feature type="domain" description="HTH araC/xylS-type" evidence="4">
    <location>
        <begin position="9"/>
        <end position="107"/>
    </location>
</feature>
<dbReference type="PATRIC" id="fig|880157.4.peg.3424"/>
<dbReference type="SMART" id="SM00871">
    <property type="entry name" value="AraC_E_bind"/>
    <property type="match status" value="1"/>
</dbReference>
<dbReference type="PANTHER" id="PTHR40055:SF1">
    <property type="entry name" value="TRANSCRIPTIONAL REGULATOR YGIV-RELATED"/>
    <property type="match status" value="1"/>
</dbReference>
<evidence type="ECO:0000256" key="2">
    <source>
        <dbReference type="ARBA" id="ARBA00023125"/>
    </source>
</evidence>
<dbReference type="Gene3D" id="3.20.80.10">
    <property type="entry name" value="Regulatory factor, effector binding domain"/>
    <property type="match status" value="1"/>
</dbReference>
<protein>
    <recommendedName>
        <fullName evidence="4">HTH araC/xylS-type domain-containing protein</fullName>
    </recommendedName>
</protein>
<accession>A0A0J5FQA9</accession>
<dbReference type="RefSeq" id="WP_047964371.1">
    <property type="nucleotide sequence ID" value="NZ_CAWMBG010000120.1"/>
</dbReference>
<dbReference type="PANTHER" id="PTHR40055">
    <property type="entry name" value="TRANSCRIPTIONAL REGULATOR YGIV-RELATED"/>
    <property type="match status" value="1"/>
</dbReference>
<evidence type="ECO:0000313" key="5">
    <source>
        <dbReference type="EMBL" id="KMJ44122.1"/>
    </source>
</evidence>
<dbReference type="PRINTS" id="PR00032">
    <property type="entry name" value="HTHARAC"/>
</dbReference>
<dbReference type="InterPro" id="IPR050908">
    <property type="entry name" value="SmbC-like"/>
</dbReference>